<evidence type="ECO:0000256" key="4">
    <source>
        <dbReference type="ARBA" id="ARBA00023172"/>
    </source>
</evidence>
<dbReference type="SUPFAM" id="SSF56349">
    <property type="entry name" value="DNA breaking-rejoining enzymes"/>
    <property type="match status" value="1"/>
</dbReference>
<evidence type="ECO:0000313" key="10">
    <source>
        <dbReference type="Proteomes" id="UP000673821"/>
    </source>
</evidence>
<reference evidence="9 10" key="1">
    <citation type="submission" date="2021-02" db="EMBL/GenBank/DDBJ databases">
        <authorList>
            <person name="Vanwijnsberghe S."/>
        </authorList>
    </citation>
    <scope>NUCLEOTIDE SEQUENCE [LARGE SCALE GENOMIC DNA]</scope>
    <source>
        <strain evidence="9 10">R-69776</strain>
    </source>
</reference>
<dbReference type="EMBL" id="CAJNBH010000016">
    <property type="protein sequence ID" value="CAE6800077.1"/>
    <property type="molecule type" value="Genomic_DNA"/>
</dbReference>
<evidence type="ECO:0000256" key="3">
    <source>
        <dbReference type="ARBA" id="ARBA00023125"/>
    </source>
</evidence>
<dbReference type="InterPro" id="IPR004107">
    <property type="entry name" value="Integrase_SAM-like_N"/>
</dbReference>
<dbReference type="CDD" id="cd00397">
    <property type="entry name" value="DNA_BRE_C"/>
    <property type="match status" value="1"/>
</dbReference>
<sequence length="547" mass="58807">MTPSHWFDTAVSPPQPLPDSIEAALDYLASATGHPVYLRWTLARLKRGCASLADAKREHPTVFALLLEHEAAVEYWDRGRLRIVAADDAPAPEIILQRVLHRHRRRFREVSNGSALLPATTVAPLAATARTAVWLAALEPPHAIAARVTPVGRVAHDADVTAASVTPVTDGWLARAGRFVNPSMVTNTLGVADDAQAVILFLRDRASRSPHTLRAYLGDLRSLIAWCAHEQLGPLSDLTRHDLLAYRRALERQAEHGAVIAEETPPSTRHPGRRAHPGGPHEQSAAVASRALAVVSSLFRYWLKTGYLIANPAADLSAGGAARAAWTPTRIMPARVLALCDAVVAGAAPVGLAPAGLAPLVWARRCAIWSLYRYGGVRLAELVWSDATGLPRLDVDADGNWTLHVRGKGNKRRAVPLPAVCVPPLRAYRLARGLTVTPAPFERLPVIHSEKRDALGASGLYDEVKAVLLAAEDLVTPGDTATLVTLRAASTHWLRHGYARTLVVDHAVPLPVAQQLLGHASVQTTAAYAKTDLAQTRALVEGSFATP</sequence>
<accession>A0ABM8SBN9</accession>
<dbReference type="InterPro" id="IPR011010">
    <property type="entry name" value="DNA_brk_join_enz"/>
</dbReference>
<evidence type="ECO:0000313" key="9">
    <source>
        <dbReference type="EMBL" id="CAE6800077.1"/>
    </source>
</evidence>
<dbReference type="PANTHER" id="PTHR30349">
    <property type="entry name" value="PHAGE INTEGRASE-RELATED"/>
    <property type="match status" value="1"/>
</dbReference>
<keyword evidence="3 5" id="KW-0238">DNA-binding</keyword>
<proteinExistence type="inferred from homology"/>
<dbReference type="PROSITE" id="PS51898">
    <property type="entry name" value="TYR_RECOMBINASE"/>
    <property type="match status" value="1"/>
</dbReference>
<evidence type="ECO:0000256" key="5">
    <source>
        <dbReference type="PROSITE-ProRule" id="PRU01248"/>
    </source>
</evidence>
<keyword evidence="10" id="KW-1185">Reference proteome</keyword>
<comment type="caution">
    <text evidence="9">The sequence shown here is derived from an EMBL/GenBank/DDBJ whole genome shotgun (WGS) entry which is preliminary data.</text>
</comment>
<evidence type="ECO:0000256" key="1">
    <source>
        <dbReference type="ARBA" id="ARBA00008857"/>
    </source>
</evidence>
<dbReference type="InterPro" id="IPR010998">
    <property type="entry name" value="Integrase_recombinase_N"/>
</dbReference>
<organism evidence="9 10">
    <name type="scientific">Paraburkholderia nemoris</name>
    <dbReference type="NCBI Taxonomy" id="2793076"/>
    <lineage>
        <taxon>Bacteria</taxon>
        <taxon>Pseudomonadati</taxon>
        <taxon>Pseudomonadota</taxon>
        <taxon>Betaproteobacteria</taxon>
        <taxon>Burkholderiales</taxon>
        <taxon>Burkholderiaceae</taxon>
        <taxon>Paraburkholderia</taxon>
    </lineage>
</organism>
<dbReference type="Pfam" id="PF00589">
    <property type="entry name" value="Phage_integrase"/>
    <property type="match status" value="1"/>
</dbReference>
<feature type="region of interest" description="Disordered" evidence="6">
    <location>
        <begin position="260"/>
        <end position="282"/>
    </location>
</feature>
<evidence type="ECO:0000256" key="2">
    <source>
        <dbReference type="ARBA" id="ARBA00022908"/>
    </source>
</evidence>
<name>A0ABM8SBN9_9BURK</name>
<dbReference type="InterPro" id="IPR013762">
    <property type="entry name" value="Integrase-like_cat_sf"/>
</dbReference>
<comment type="similarity">
    <text evidence="1">Belongs to the 'phage' integrase family.</text>
</comment>
<dbReference type="RefSeq" id="WP_200660011.1">
    <property type="nucleotide sequence ID" value="NZ_CAJNBH010000016.1"/>
</dbReference>
<gene>
    <name evidence="9" type="primary">xerC_5</name>
    <name evidence="9" type="ORF">R69776_05175</name>
</gene>
<feature type="domain" description="Tyr recombinase" evidence="7">
    <location>
        <begin position="326"/>
        <end position="541"/>
    </location>
</feature>
<dbReference type="Proteomes" id="UP000673821">
    <property type="component" value="Unassembled WGS sequence"/>
</dbReference>
<dbReference type="PANTHER" id="PTHR30349:SF41">
    <property type="entry name" value="INTEGRASE_RECOMBINASE PROTEIN MJ0367-RELATED"/>
    <property type="match status" value="1"/>
</dbReference>
<dbReference type="Pfam" id="PF02899">
    <property type="entry name" value="Phage_int_SAM_1"/>
    <property type="match status" value="1"/>
</dbReference>
<dbReference type="InterPro" id="IPR050090">
    <property type="entry name" value="Tyrosine_recombinase_XerCD"/>
</dbReference>
<keyword evidence="2" id="KW-0229">DNA integration</keyword>
<protein>
    <submittedName>
        <fullName evidence="9">Tyrosine recombinase XerC</fullName>
    </submittedName>
</protein>
<dbReference type="Gene3D" id="1.10.443.10">
    <property type="entry name" value="Intergrase catalytic core"/>
    <property type="match status" value="1"/>
</dbReference>
<feature type="domain" description="Core-binding (CB)" evidence="8">
    <location>
        <begin position="192"/>
        <end position="303"/>
    </location>
</feature>
<evidence type="ECO:0000259" key="8">
    <source>
        <dbReference type="PROSITE" id="PS51900"/>
    </source>
</evidence>
<dbReference type="Gene3D" id="1.10.150.130">
    <property type="match status" value="1"/>
</dbReference>
<dbReference type="InterPro" id="IPR002104">
    <property type="entry name" value="Integrase_catalytic"/>
</dbReference>
<dbReference type="InterPro" id="IPR044068">
    <property type="entry name" value="CB"/>
</dbReference>
<evidence type="ECO:0000256" key="6">
    <source>
        <dbReference type="SAM" id="MobiDB-lite"/>
    </source>
</evidence>
<dbReference type="PROSITE" id="PS51900">
    <property type="entry name" value="CB"/>
    <property type="match status" value="1"/>
</dbReference>
<keyword evidence="4" id="KW-0233">DNA recombination</keyword>
<evidence type="ECO:0000259" key="7">
    <source>
        <dbReference type="PROSITE" id="PS51898"/>
    </source>
</evidence>